<evidence type="ECO:0000313" key="1">
    <source>
        <dbReference type="EMBL" id="SFG11104.1"/>
    </source>
</evidence>
<dbReference type="Proteomes" id="UP000198752">
    <property type="component" value="Unassembled WGS sequence"/>
</dbReference>
<protein>
    <submittedName>
        <fullName evidence="1">Uncharacterized protein</fullName>
    </submittedName>
</protein>
<proteinExistence type="predicted"/>
<name>A0A1I2P4Y5_9BACL</name>
<evidence type="ECO:0000313" key="2">
    <source>
        <dbReference type="Proteomes" id="UP000198752"/>
    </source>
</evidence>
<keyword evidence="2" id="KW-1185">Reference proteome</keyword>
<gene>
    <name evidence="1" type="ORF">SAMN02982927_00714</name>
</gene>
<dbReference type="OrthoDB" id="2959394at2"/>
<reference evidence="2" key="1">
    <citation type="submission" date="2016-10" db="EMBL/GenBank/DDBJ databases">
        <authorList>
            <person name="Varghese N."/>
            <person name="Submissions S."/>
        </authorList>
    </citation>
    <scope>NUCLEOTIDE SEQUENCE [LARGE SCALE GENOMIC DNA]</scope>
    <source>
        <strain evidence="2">ATCC 700379</strain>
    </source>
</reference>
<accession>A0A1I2P4Y5</accession>
<sequence length="282" mass="32643">MRKKKVQVLTLLIAAVTIFTLFIFPCLLMDRPTITYFPENPRIRFVKAETNLNIRPEDKIMRLHVSSETNEANDLMQNFSLLYRNNRLVSILNRWQKNTRQLSSIKELELSSGFFTALSVHQAERHIDQSIYGKEQLSQDFLMVVPSNGSFRAFREPKSTVEANLLSSYTRELDTGRQELLRKAAKRYGFRLSDYRVVPLDALTGESVSRIFPFGEKKSERITGQLWEGIYKNYVRGIQLTQGQRVQALGSTMPLLLIAQDHMLIIIETESHQIVLLRQNFS</sequence>
<organism evidence="1 2">
    <name type="scientific">Sporolactobacillus nakayamae</name>
    <dbReference type="NCBI Taxonomy" id="269670"/>
    <lineage>
        <taxon>Bacteria</taxon>
        <taxon>Bacillati</taxon>
        <taxon>Bacillota</taxon>
        <taxon>Bacilli</taxon>
        <taxon>Bacillales</taxon>
        <taxon>Sporolactobacillaceae</taxon>
        <taxon>Sporolactobacillus</taxon>
    </lineage>
</organism>
<dbReference type="STRING" id="269670.SAMN02982927_00714"/>
<dbReference type="EMBL" id="FOOY01000004">
    <property type="protein sequence ID" value="SFG11104.1"/>
    <property type="molecule type" value="Genomic_DNA"/>
</dbReference>
<dbReference type="RefSeq" id="WP_093670131.1">
    <property type="nucleotide sequence ID" value="NZ_FOOY01000004.1"/>
</dbReference>
<dbReference type="AlphaFoldDB" id="A0A1I2P4Y5"/>